<accession>A0A1H6T1Q7</accession>
<dbReference type="Proteomes" id="UP000199702">
    <property type="component" value="Unassembled WGS sequence"/>
</dbReference>
<sequence length="147" mass="16478">MKIFALIIVAFFNLNSCSSEKVSQEGKQYIEKVTFQNWVGGMKGAGGGTNLNITLLKNLPSNMELVKIQFQDREGKIVKSDNLSYQAAIKTFDNREETVPTPTIKTGLKSNQAKVFFKIDGKESFIILEDVKELPMLAYPTVKPRNN</sequence>
<dbReference type="STRING" id="402734.SAMN05660918_1469"/>
<evidence type="ECO:0000313" key="1">
    <source>
        <dbReference type="EMBL" id="SEI70175.1"/>
    </source>
</evidence>
<keyword evidence="2" id="KW-1185">Reference proteome</keyword>
<dbReference type="RefSeq" id="WP_091310566.1">
    <property type="nucleotide sequence ID" value="NZ_CBCSJU010000002.1"/>
</dbReference>
<dbReference type="AlphaFoldDB" id="A0A1H6T1Q7"/>
<gene>
    <name evidence="1" type="ORF">SAMN05660918_1469</name>
</gene>
<dbReference type="EMBL" id="FNYA01000002">
    <property type="protein sequence ID" value="SEI70175.1"/>
    <property type="molecule type" value="Genomic_DNA"/>
</dbReference>
<proteinExistence type="predicted"/>
<protein>
    <submittedName>
        <fullName evidence="1">Uncharacterized protein</fullName>
    </submittedName>
</protein>
<name>A0A1H6T1Q7_9FLAO</name>
<organism evidence="1 2">
    <name type="scientific">Flavobacterium terrigena</name>
    <dbReference type="NCBI Taxonomy" id="402734"/>
    <lineage>
        <taxon>Bacteria</taxon>
        <taxon>Pseudomonadati</taxon>
        <taxon>Bacteroidota</taxon>
        <taxon>Flavobacteriia</taxon>
        <taxon>Flavobacteriales</taxon>
        <taxon>Flavobacteriaceae</taxon>
        <taxon>Flavobacterium</taxon>
    </lineage>
</organism>
<evidence type="ECO:0000313" key="2">
    <source>
        <dbReference type="Proteomes" id="UP000199702"/>
    </source>
</evidence>
<dbReference type="OrthoDB" id="1364277at2"/>
<reference evidence="2" key="1">
    <citation type="submission" date="2016-10" db="EMBL/GenBank/DDBJ databases">
        <authorList>
            <person name="Varghese N."/>
            <person name="Submissions S."/>
        </authorList>
    </citation>
    <scope>NUCLEOTIDE SEQUENCE [LARGE SCALE GENOMIC DNA]</scope>
    <source>
        <strain evidence="2">DSM 17934</strain>
    </source>
</reference>